<dbReference type="AlphaFoldDB" id="A0A2U8FW39"/>
<name>A0A2U8FW39_9BURK</name>
<dbReference type="InterPro" id="IPR058248">
    <property type="entry name" value="Lxx211020-like"/>
</dbReference>
<dbReference type="InterPro" id="IPR007410">
    <property type="entry name" value="LpqE-like"/>
</dbReference>
<evidence type="ECO:0000313" key="2">
    <source>
        <dbReference type="EMBL" id="AWI55282.1"/>
    </source>
</evidence>
<dbReference type="SUPFAM" id="SSF110087">
    <property type="entry name" value="DR1885-like metal-binding protein"/>
    <property type="match status" value="1"/>
</dbReference>
<proteinExistence type="predicted"/>
<evidence type="ECO:0008006" key="4">
    <source>
        <dbReference type="Google" id="ProtNLM"/>
    </source>
</evidence>
<accession>A0A2U8FW39</accession>
<evidence type="ECO:0000313" key="3">
    <source>
        <dbReference type="Proteomes" id="UP000244892"/>
    </source>
</evidence>
<reference evidence="2 3" key="1">
    <citation type="submission" date="2018-05" db="EMBL/GenBank/DDBJ databases">
        <title>complete genome sequence of Aquabacterium olei NBRC 110486.</title>
        <authorList>
            <person name="Tang B."/>
            <person name="Chang J."/>
            <person name="Zhang L."/>
            <person name="Yang H."/>
        </authorList>
    </citation>
    <scope>NUCLEOTIDE SEQUENCE [LARGE SCALE GENOMIC DNA]</scope>
    <source>
        <strain evidence="2 3">NBRC 110486</strain>
    </source>
</reference>
<gene>
    <name evidence="2" type="ORF">DEH84_13630</name>
</gene>
<dbReference type="PANTHER" id="PTHR36302">
    <property type="entry name" value="BLR7088 PROTEIN"/>
    <property type="match status" value="1"/>
</dbReference>
<dbReference type="Proteomes" id="UP000244892">
    <property type="component" value="Chromosome"/>
</dbReference>
<organism evidence="2 3">
    <name type="scientific">Aquabacterium olei</name>
    <dbReference type="NCBI Taxonomy" id="1296669"/>
    <lineage>
        <taxon>Bacteria</taxon>
        <taxon>Pseudomonadati</taxon>
        <taxon>Pseudomonadota</taxon>
        <taxon>Betaproteobacteria</taxon>
        <taxon>Burkholderiales</taxon>
        <taxon>Aquabacterium</taxon>
    </lineage>
</organism>
<dbReference type="Pfam" id="PF04314">
    <property type="entry name" value="PCuAC"/>
    <property type="match status" value="1"/>
</dbReference>
<dbReference type="InterPro" id="IPR036182">
    <property type="entry name" value="PCuAC_sf"/>
</dbReference>
<dbReference type="OrthoDB" id="9796962at2"/>
<keyword evidence="3" id="KW-1185">Reference proteome</keyword>
<dbReference type="Gene3D" id="2.60.40.1890">
    <property type="entry name" value="PCu(A)C copper chaperone"/>
    <property type="match status" value="1"/>
</dbReference>
<dbReference type="EMBL" id="CP029210">
    <property type="protein sequence ID" value="AWI55282.1"/>
    <property type="molecule type" value="Genomic_DNA"/>
</dbReference>
<sequence>MALVGVPAVQAADKVATGATQAAEAPVSVEGAWIRATVKGQTATGGFMNLQSSQALTLVGFRAAEAPVAELHEMKMEGDVMRMRALKALPLPAGQTVSLKPGGHHLMLMGLKAPLAAGTTVRLTLQLRTEDGRVLSQAVDVPVKAMAPAGSGQGAGMPHHGQGHGHMHH</sequence>
<evidence type="ECO:0000256" key="1">
    <source>
        <dbReference type="SAM" id="MobiDB-lite"/>
    </source>
</evidence>
<protein>
    <recommendedName>
        <fullName evidence="4">Copper chaperone PCu(A)C</fullName>
    </recommendedName>
</protein>
<dbReference type="KEGG" id="aon:DEH84_13630"/>
<dbReference type="PANTHER" id="PTHR36302:SF1">
    <property type="entry name" value="COPPER CHAPERONE PCU(A)C"/>
    <property type="match status" value="1"/>
</dbReference>
<feature type="region of interest" description="Disordered" evidence="1">
    <location>
        <begin position="148"/>
        <end position="169"/>
    </location>
</feature>